<dbReference type="GO" id="GO:0003677">
    <property type="term" value="F:DNA binding"/>
    <property type="evidence" value="ECO:0007669"/>
    <property type="project" value="InterPro"/>
</dbReference>
<feature type="domain" description="5'-3' exonuclease alpha-helical arch N-terminal" evidence="2">
    <location>
        <begin position="7"/>
        <end position="51"/>
    </location>
</feature>
<feature type="non-terminal residue" evidence="3">
    <location>
        <position position="1"/>
    </location>
</feature>
<accession>A0A1B6NTR6</accession>
<dbReference type="AlphaFoldDB" id="A0A1B6NTR6"/>
<dbReference type="InterPro" id="IPR020046">
    <property type="entry name" value="5-3_exonucl_a-hlix_arch_N"/>
</dbReference>
<dbReference type="GO" id="GO:0004518">
    <property type="term" value="F:nuclease activity"/>
    <property type="evidence" value="ECO:0007669"/>
    <property type="project" value="UniProtKB-ARBA"/>
</dbReference>
<evidence type="ECO:0000313" key="3">
    <source>
        <dbReference type="EMBL" id="KTF06711.1"/>
    </source>
</evidence>
<name>A0A1B6NTR6_9ZZZZ</name>
<dbReference type="Gene3D" id="3.40.50.1010">
    <property type="entry name" value="5'-nuclease"/>
    <property type="match status" value="1"/>
</dbReference>
<sequence length="68" mass="8062">NEDGSSAPTHAAVIFDHSSKTFRNEIFPDYKANRPEPPEDLRPQFPLTRRCDPRLQHRLHRDRRVRGR</sequence>
<feature type="compositionally biased region" description="Basic and acidic residues" evidence="1">
    <location>
        <begin position="28"/>
        <end position="42"/>
    </location>
</feature>
<organism evidence="3">
    <name type="scientific">marine sediment metagenome</name>
    <dbReference type="NCBI Taxonomy" id="412755"/>
    <lineage>
        <taxon>unclassified sequences</taxon>
        <taxon>metagenomes</taxon>
        <taxon>ecological metagenomes</taxon>
    </lineage>
</organism>
<comment type="caution">
    <text evidence="3">The sequence shown here is derived from an EMBL/GenBank/DDBJ whole genome shotgun (WGS) entry which is preliminary data.</text>
</comment>
<evidence type="ECO:0000259" key="2">
    <source>
        <dbReference type="Pfam" id="PF02739"/>
    </source>
</evidence>
<feature type="region of interest" description="Disordered" evidence="1">
    <location>
        <begin position="28"/>
        <end position="68"/>
    </location>
</feature>
<dbReference type="InterPro" id="IPR029060">
    <property type="entry name" value="PIN-like_dom_sf"/>
</dbReference>
<dbReference type="Pfam" id="PF02739">
    <property type="entry name" value="5_3_exonuc_N"/>
    <property type="match status" value="1"/>
</dbReference>
<evidence type="ECO:0000256" key="1">
    <source>
        <dbReference type="SAM" id="MobiDB-lite"/>
    </source>
</evidence>
<dbReference type="GO" id="GO:0016788">
    <property type="term" value="F:hydrolase activity, acting on ester bonds"/>
    <property type="evidence" value="ECO:0007669"/>
    <property type="project" value="UniProtKB-ARBA"/>
</dbReference>
<dbReference type="SUPFAM" id="SSF88723">
    <property type="entry name" value="PIN domain-like"/>
    <property type="match status" value="1"/>
</dbReference>
<gene>
    <name evidence="3" type="ORF">MGSAQ_001793</name>
</gene>
<dbReference type="EMBL" id="AYSL01000982">
    <property type="protein sequence ID" value="KTF06711.1"/>
    <property type="molecule type" value="Genomic_DNA"/>
</dbReference>
<protein>
    <submittedName>
        <fullName evidence="3">DNA polymerase I</fullName>
    </submittedName>
</protein>
<feature type="compositionally biased region" description="Basic residues" evidence="1">
    <location>
        <begin position="56"/>
        <end position="68"/>
    </location>
</feature>
<reference evidence="3" key="1">
    <citation type="submission" date="2013-11" db="EMBL/GenBank/DDBJ databases">
        <title>Microbial diversity, functional groups and degradation webs in Northern and Southern Mediterranean and Red Sea marine crude oil polluted sites.</title>
        <authorList>
            <person name="Daffonchio D."/>
            <person name="Mapelli F."/>
            <person name="Ferrer M."/>
            <person name="Richter M."/>
            <person name="Cherif A."/>
            <person name="Malkawi H.I."/>
            <person name="Yakimov M.M."/>
            <person name="Abdel-Fattah Y.R."/>
            <person name="Blaghen M."/>
            <person name="Golyshin P.N."/>
            <person name="Kalogerakis N."/>
            <person name="Boon N."/>
            <person name="Magagnini M."/>
            <person name="Fava F."/>
        </authorList>
    </citation>
    <scope>NUCLEOTIDE SEQUENCE</scope>
</reference>
<proteinExistence type="predicted"/>